<dbReference type="Proteomes" id="UP001590950">
    <property type="component" value="Unassembled WGS sequence"/>
</dbReference>
<evidence type="ECO:0000313" key="2">
    <source>
        <dbReference type="EMBL" id="KAL2044360.1"/>
    </source>
</evidence>
<feature type="region of interest" description="Disordered" evidence="1">
    <location>
        <begin position="466"/>
        <end position="500"/>
    </location>
</feature>
<feature type="region of interest" description="Disordered" evidence="1">
    <location>
        <begin position="329"/>
        <end position="357"/>
    </location>
</feature>
<feature type="region of interest" description="Disordered" evidence="1">
    <location>
        <begin position="189"/>
        <end position="268"/>
    </location>
</feature>
<dbReference type="EMBL" id="JBEFKJ010000009">
    <property type="protein sequence ID" value="KAL2044360.1"/>
    <property type="molecule type" value="Genomic_DNA"/>
</dbReference>
<keyword evidence="3" id="KW-1185">Reference proteome</keyword>
<feature type="compositionally biased region" description="Polar residues" evidence="1">
    <location>
        <begin position="333"/>
        <end position="342"/>
    </location>
</feature>
<feature type="compositionally biased region" description="Polar residues" evidence="1">
    <location>
        <begin position="198"/>
        <end position="216"/>
    </location>
</feature>
<feature type="compositionally biased region" description="Basic and acidic residues" evidence="1">
    <location>
        <begin position="651"/>
        <end position="660"/>
    </location>
</feature>
<organism evidence="2 3">
    <name type="scientific">Stereocaulon virgatum</name>
    <dbReference type="NCBI Taxonomy" id="373712"/>
    <lineage>
        <taxon>Eukaryota</taxon>
        <taxon>Fungi</taxon>
        <taxon>Dikarya</taxon>
        <taxon>Ascomycota</taxon>
        <taxon>Pezizomycotina</taxon>
        <taxon>Lecanoromycetes</taxon>
        <taxon>OSLEUM clade</taxon>
        <taxon>Lecanoromycetidae</taxon>
        <taxon>Lecanorales</taxon>
        <taxon>Lecanorineae</taxon>
        <taxon>Stereocaulaceae</taxon>
        <taxon>Stereocaulon</taxon>
    </lineage>
</organism>
<gene>
    <name evidence="2" type="ORF">N7G274_003065</name>
</gene>
<proteinExistence type="predicted"/>
<feature type="region of interest" description="Disordered" evidence="1">
    <location>
        <begin position="651"/>
        <end position="685"/>
    </location>
</feature>
<name>A0ABR4AF09_9LECA</name>
<feature type="compositionally biased region" description="Polar residues" evidence="1">
    <location>
        <begin position="669"/>
        <end position="683"/>
    </location>
</feature>
<evidence type="ECO:0000256" key="1">
    <source>
        <dbReference type="SAM" id="MobiDB-lite"/>
    </source>
</evidence>
<reference evidence="2 3" key="1">
    <citation type="submission" date="2024-09" db="EMBL/GenBank/DDBJ databases">
        <title>Rethinking Asexuality: The Enigmatic Case of Functional Sexual Genes in Lepraria (Stereocaulaceae).</title>
        <authorList>
            <person name="Doellman M."/>
            <person name="Sun Y."/>
            <person name="Barcenas-Pena A."/>
            <person name="Lumbsch H.T."/>
            <person name="Grewe F."/>
        </authorList>
    </citation>
    <scope>NUCLEOTIDE SEQUENCE [LARGE SCALE GENOMIC DNA]</scope>
    <source>
        <strain evidence="2 3">Mercado 3170</strain>
    </source>
</reference>
<comment type="caution">
    <text evidence="2">The sequence shown here is derived from an EMBL/GenBank/DDBJ whole genome shotgun (WGS) entry which is preliminary data.</text>
</comment>
<protein>
    <submittedName>
        <fullName evidence="2">Uncharacterized protein</fullName>
    </submittedName>
</protein>
<sequence length="710" mass="78375">MQSTLPTVTTIRYNVGQGKTISVQEFLRGLKRPVSKLTLPSAVNKVSTNTTERPNADVKQVKTISVYEFLGCLRRPGLEAALPNPINDDTSGITAVHDELQLTRPLAVTLGVLDPPESYSEETIDHTQQHSVPCSEVEKAKITEEVPEDDGNESLEAPRVIRTYVKKARQTSPPAEILPNTSQLFCTQSAAEHEQRGNEQGITSQTKATASSNTEGCDTCMLTGQEPQRPHYSTPQDVHPVDETDIEPTTSSVADDLTEKTTRPRKRRRAPINELALRATRLDDTATLNSRKDHLDSHKGPKSILKSAGIVKSANEANLGKVMTKYRRDSVQSRRNSLNPNSFRFPPTTPKATSSPGWKLGSGFEGISMETLNSTGLASHRRKAKRAKTVRFVLTPLRLLELSTKVSSTISIPKTKQMPKMPRILATPLKANDTTHHERCPRSNSKQAIPHIGGTRTDERTMFNTAHPLTSPPQPLPEGRSHEQPKQFPIAPTHKPPVSKPEISLRVSVTGTGNSQAIQAPSKSECNGWLKRRRRTSLGNADEKGMMLEAEHGNLTDDNDDAGLLFDFHNAVWYGAAQPECIPKPPVNAITSLGLSGVKNSHEKRQRGAPEDDTMLLDRTKNESLDCGEESIHPIREANPNEGGYFSKAVEKPRSTEKRPHSIVRRKSQIQGSPRSSRSQVVKNSLELGMTPRLKKTMSNLPFRPPFQKI</sequence>
<accession>A0ABR4AF09</accession>
<evidence type="ECO:0000313" key="3">
    <source>
        <dbReference type="Proteomes" id="UP001590950"/>
    </source>
</evidence>
<feature type="region of interest" description="Disordered" evidence="1">
    <location>
        <begin position="432"/>
        <end position="452"/>
    </location>
</feature>